<dbReference type="EMBL" id="MLJW01000018">
    <property type="protein sequence ID" value="OIR12125.1"/>
    <property type="molecule type" value="Genomic_DNA"/>
</dbReference>
<dbReference type="Pfam" id="PF08019">
    <property type="entry name" value="EptA_B_N"/>
    <property type="match status" value="1"/>
</dbReference>
<feature type="transmembrane region" description="Helical" evidence="8">
    <location>
        <begin position="143"/>
        <end position="161"/>
    </location>
</feature>
<evidence type="ECO:0000259" key="10">
    <source>
        <dbReference type="Pfam" id="PF08019"/>
    </source>
</evidence>
<dbReference type="Gene3D" id="3.40.720.10">
    <property type="entry name" value="Alkaline Phosphatase, subunit A"/>
    <property type="match status" value="1"/>
</dbReference>
<proteinExistence type="predicted"/>
<keyword evidence="2" id="KW-1003">Cell membrane</keyword>
<evidence type="ECO:0000256" key="2">
    <source>
        <dbReference type="ARBA" id="ARBA00022475"/>
    </source>
</evidence>
<keyword evidence="3" id="KW-0997">Cell inner membrane</keyword>
<keyword evidence="6 8" id="KW-1133">Transmembrane helix</keyword>
<evidence type="ECO:0000256" key="4">
    <source>
        <dbReference type="ARBA" id="ARBA00022679"/>
    </source>
</evidence>
<dbReference type="InterPro" id="IPR040423">
    <property type="entry name" value="PEA_transferase"/>
</dbReference>
<keyword evidence="5 8" id="KW-0812">Transmembrane</keyword>
<dbReference type="PANTHER" id="PTHR30443:SF2">
    <property type="entry name" value="PHOSPHOETHANOLAMINE TRANSFERASE EPTC"/>
    <property type="match status" value="1"/>
</dbReference>
<feature type="domain" description="Phosphoethanolamine transferase N-terminal" evidence="10">
    <location>
        <begin position="60"/>
        <end position="194"/>
    </location>
</feature>
<evidence type="ECO:0000256" key="5">
    <source>
        <dbReference type="ARBA" id="ARBA00022692"/>
    </source>
</evidence>
<evidence type="ECO:0000256" key="8">
    <source>
        <dbReference type="SAM" id="Phobius"/>
    </source>
</evidence>
<dbReference type="GO" id="GO:0005886">
    <property type="term" value="C:plasma membrane"/>
    <property type="evidence" value="ECO:0007669"/>
    <property type="project" value="UniProtKB-SubCell"/>
</dbReference>
<evidence type="ECO:0000256" key="3">
    <source>
        <dbReference type="ARBA" id="ARBA00022519"/>
    </source>
</evidence>
<keyword evidence="7 8" id="KW-0472">Membrane</keyword>
<dbReference type="InterPro" id="IPR017850">
    <property type="entry name" value="Alkaline_phosphatase_core_sf"/>
</dbReference>
<dbReference type="GO" id="GO:0016776">
    <property type="term" value="F:phosphotransferase activity, phosphate group as acceptor"/>
    <property type="evidence" value="ECO:0007669"/>
    <property type="project" value="TreeGrafter"/>
</dbReference>
<keyword evidence="4 11" id="KW-0808">Transferase</keyword>
<evidence type="ECO:0000259" key="9">
    <source>
        <dbReference type="Pfam" id="PF00884"/>
    </source>
</evidence>
<dbReference type="InterPro" id="IPR012549">
    <property type="entry name" value="EptA-like_N"/>
</dbReference>
<dbReference type="PANTHER" id="PTHR30443">
    <property type="entry name" value="INNER MEMBRANE PROTEIN"/>
    <property type="match status" value="1"/>
</dbReference>
<dbReference type="GO" id="GO:0009244">
    <property type="term" value="P:lipopolysaccharide core region biosynthetic process"/>
    <property type="evidence" value="ECO:0007669"/>
    <property type="project" value="TreeGrafter"/>
</dbReference>
<reference evidence="11" key="1">
    <citation type="submission" date="2016-10" db="EMBL/GenBank/DDBJ databases">
        <title>Sequence of Gallionella enrichment culture.</title>
        <authorList>
            <person name="Poehlein A."/>
            <person name="Muehling M."/>
            <person name="Daniel R."/>
        </authorList>
    </citation>
    <scope>NUCLEOTIDE SEQUENCE</scope>
</reference>
<organism evidence="11">
    <name type="scientific">mine drainage metagenome</name>
    <dbReference type="NCBI Taxonomy" id="410659"/>
    <lineage>
        <taxon>unclassified sequences</taxon>
        <taxon>metagenomes</taxon>
        <taxon>ecological metagenomes</taxon>
    </lineage>
</organism>
<dbReference type="EC" id="2.7.-.-" evidence="11"/>
<feature type="domain" description="Sulfatase N-terminal" evidence="9">
    <location>
        <begin position="223"/>
        <end position="512"/>
    </location>
</feature>
<evidence type="ECO:0000256" key="7">
    <source>
        <dbReference type="ARBA" id="ARBA00023136"/>
    </source>
</evidence>
<evidence type="ECO:0000313" key="11">
    <source>
        <dbReference type="EMBL" id="OIR12125.1"/>
    </source>
</evidence>
<name>A0A1J5T736_9ZZZZ</name>
<dbReference type="Pfam" id="PF00884">
    <property type="entry name" value="Sulfatase"/>
    <property type="match status" value="1"/>
</dbReference>
<dbReference type="CDD" id="cd16017">
    <property type="entry name" value="LptA"/>
    <property type="match status" value="1"/>
</dbReference>
<dbReference type="SUPFAM" id="SSF53649">
    <property type="entry name" value="Alkaline phosphatase-like"/>
    <property type="match status" value="1"/>
</dbReference>
<comment type="caution">
    <text evidence="11">The sequence shown here is derived from an EMBL/GenBank/DDBJ whole genome shotgun (WGS) entry which is preliminary data.</text>
</comment>
<dbReference type="AlphaFoldDB" id="A0A1J5T736"/>
<accession>A0A1J5T736</accession>
<dbReference type="InterPro" id="IPR000917">
    <property type="entry name" value="Sulfatase_N"/>
</dbReference>
<evidence type="ECO:0000256" key="6">
    <source>
        <dbReference type="ARBA" id="ARBA00022989"/>
    </source>
</evidence>
<gene>
    <name evidence="11" type="primary">cptA</name>
    <name evidence="11" type="ORF">GALL_63760</name>
</gene>
<protein>
    <submittedName>
        <fullName evidence="11">Phosphoethanolamine transferase CptA</fullName>
        <ecNumber evidence="11">2.7.-.-</ecNumber>
    </submittedName>
</protein>
<sequence length="549" mass="63778">MKFLKDNKIRQSVWYLVLIHLMITFPDFLFFIESKQYNIAFLGIIVMNSLLFLPVFIFRNHLRLYAWLLLPAILLVPLTFACIVYYNVPINDSIVLLIINTNINEASELLKSFAFPFLIIILIVFGIYFSLVNKVPKQVSFKTSAIISLCSLFIIIIFPFYDGNQSTYFKRMRGRFYTLYPTSLVYSVGSVYKQYQLMNSSKNERDSFTFHAKSNFDIHAKQVFILVLDESLRYDHLGINGYYRNTTPKLAKQQNLISFSNTNTDAFITEYSIPLIITGLDPHNFDEHYKQKSIVSTFKEAGFKTYWITNQQDNGHIKIHIAEADEKYLLESDFKATKNIHKSSELLEILSDVIHEPGDKKFIVLHRLGSHYDYSLRYPRIYDVFKPSNKTVFSQATDFNSKNIIINSYDNSVLYTDNVLDSVITMVNSQKTISSVCFISDHGENLFDDKRHLSQHGYPEPSKYVAHIPFIIWYSDSLQKLIPQKIEELKENRSKKSSSENLFYTYTDLCGISFDKDDSTKNLCSPKYKEQPRYILGGGFIVYNSDSLK</sequence>
<feature type="transmembrane region" description="Helical" evidence="8">
    <location>
        <begin position="65"/>
        <end position="86"/>
    </location>
</feature>
<dbReference type="InterPro" id="IPR058130">
    <property type="entry name" value="PEA_transf_C"/>
</dbReference>
<feature type="transmembrane region" description="Helical" evidence="8">
    <location>
        <begin position="38"/>
        <end position="58"/>
    </location>
</feature>
<feature type="transmembrane region" description="Helical" evidence="8">
    <location>
        <begin position="12"/>
        <end position="32"/>
    </location>
</feature>
<evidence type="ECO:0000256" key="1">
    <source>
        <dbReference type="ARBA" id="ARBA00004429"/>
    </source>
</evidence>
<comment type="subcellular location">
    <subcellularLocation>
        <location evidence="1">Cell inner membrane</location>
        <topology evidence="1">Multi-pass membrane protein</topology>
    </subcellularLocation>
</comment>
<feature type="transmembrane region" description="Helical" evidence="8">
    <location>
        <begin position="113"/>
        <end position="131"/>
    </location>
</feature>